<keyword evidence="2" id="KW-1185">Reference proteome</keyword>
<name>A0A3A8Q7U0_9BACT</name>
<protein>
    <submittedName>
        <fullName evidence="1">Uncharacterized protein</fullName>
    </submittedName>
</protein>
<proteinExistence type="predicted"/>
<reference evidence="2" key="1">
    <citation type="submission" date="2018-09" db="EMBL/GenBank/DDBJ databases">
        <authorList>
            <person name="Livingstone P.G."/>
            <person name="Whitworth D.E."/>
        </authorList>
    </citation>
    <scope>NUCLEOTIDE SEQUENCE [LARGE SCALE GENOMIC DNA]</scope>
    <source>
        <strain evidence="2">AB050A</strain>
    </source>
</reference>
<accession>A0A3A8Q7U0</accession>
<sequence length="128" mass="14257">MPAPTTLEGLSALLRDAPGELDSEEGLEDVMALVNLLPEVRVTRTRQDLDHLTEDQPGPEVIRSGTIGKRGLARWEAPRREPRALVFYANLWREDGADFVCLRVDLATRTISVEIVDEGWFEVAAFLG</sequence>
<dbReference type="Proteomes" id="UP000267003">
    <property type="component" value="Unassembled WGS sequence"/>
</dbReference>
<gene>
    <name evidence="1" type="ORF">D7W81_17965</name>
</gene>
<organism evidence="1 2">
    <name type="scientific">Corallococcus aberystwythensis</name>
    <dbReference type="NCBI Taxonomy" id="2316722"/>
    <lineage>
        <taxon>Bacteria</taxon>
        <taxon>Pseudomonadati</taxon>
        <taxon>Myxococcota</taxon>
        <taxon>Myxococcia</taxon>
        <taxon>Myxococcales</taxon>
        <taxon>Cystobacterineae</taxon>
        <taxon>Myxococcaceae</taxon>
        <taxon>Corallococcus</taxon>
    </lineage>
</organism>
<evidence type="ECO:0000313" key="1">
    <source>
        <dbReference type="EMBL" id="RKH64753.1"/>
    </source>
</evidence>
<dbReference type="EMBL" id="RAWK01000101">
    <property type="protein sequence ID" value="RKH64753.1"/>
    <property type="molecule type" value="Genomic_DNA"/>
</dbReference>
<evidence type="ECO:0000313" key="2">
    <source>
        <dbReference type="Proteomes" id="UP000267003"/>
    </source>
</evidence>
<dbReference type="OrthoDB" id="5516083at2"/>
<comment type="caution">
    <text evidence="1">The sequence shown here is derived from an EMBL/GenBank/DDBJ whole genome shotgun (WGS) entry which is preliminary data.</text>
</comment>
<dbReference type="AlphaFoldDB" id="A0A3A8Q7U0"/>